<dbReference type="KEGG" id="bsed:DN745_13350"/>
<dbReference type="PANTHER" id="PTHR30376:SF3">
    <property type="entry name" value="RNA POLYMERASE SIGMA FACTOR RPOH"/>
    <property type="match status" value="1"/>
</dbReference>
<dbReference type="InterPro" id="IPR007627">
    <property type="entry name" value="RNA_pol_sigma70_r2"/>
</dbReference>
<dbReference type="GO" id="GO:0016987">
    <property type="term" value="F:sigma factor activity"/>
    <property type="evidence" value="ECO:0007669"/>
    <property type="project" value="UniProtKB-KW"/>
</dbReference>
<keyword evidence="2" id="KW-0805">Transcription regulation</keyword>
<dbReference type="Pfam" id="PF04542">
    <property type="entry name" value="Sigma70_r2"/>
    <property type="match status" value="1"/>
</dbReference>
<keyword evidence="3" id="KW-0731">Sigma factor</keyword>
<name>A0A2Z4FMW1_9DELT</name>
<sequence>MSFSATRTEATQPSPLHNYNGPLVEKRTRTHKSARRAPAGRDVSVGLLDLATANRLSSVNATADGDAVSTYMARLHRVEPLEAAEQHLLACRYVEEGDMDAAKLLVLTNLRLVVKLAKEYKRRWVDMLDLIQEGNVGLAEAVTRFDPHRGVKFTSYAQYWVRAMILNYLMNFVHPVRIGGSRAGRKLFYNLKKARRELTRRGIKPTSEQVAEYLEVDVSEVVRVGTQLDAPPVALDAPAKGYDGTTVGQLLASDRVGPEEAVARHEISSQIEKVIRDFGESLTRPRTRAIWHERMIVDDAKTLKELGRDWDVSKERIRQVEAEIRSEFKYYLLDNLGDDVELEWLEV</sequence>
<feature type="region of interest" description="Disordered" evidence="6">
    <location>
        <begin position="1"/>
        <end position="38"/>
    </location>
</feature>
<dbReference type="PRINTS" id="PR00046">
    <property type="entry name" value="SIGMA70FCT"/>
</dbReference>
<dbReference type="SUPFAM" id="SSF88946">
    <property type="entry name" value="Sigma2 domain of RNA polymerase sigma factors"/>
    <property type="match status" value="1"/>
</dbReference>
<evidence type="ECO:0000256" key="4">
    <source>
        <dbReference type="ARBA" id="ARBA00023125"/>
    </source>
</evidence>
<protein>
    <submittedName>
        <fullName evidence="7">RNA polymerase subunit sigma-70</fullName>
    </submittedName>
</protein>
<gene>
    <name evidence="7" type="ORF">DN745_13350</name>
</gene>
<proteinExistence type="inferred from homology"/>
<keyword evidence="5" id="KW-0804">Transcription</keyword>
<dbReference type="SUPFAM" id="SSF88659">
    <property type="entry name" value="Sigma3 and sigma4 domains of RNA polymerase sigma factors"/>
    <property type="match status" value="1"/>
</dbReference>
<evidence type="ECO:0000256" key="3">
    <source>
        <dbReference type="ARBA" id="ARBA00023082"/>
    </source>
</evidence>
<keyword evidence="8" id="KW-1185">Reference proteome</keyword>
<comment type="similarity">
    <text evidence="1">Belongs to the sigma-70 factor family.</text>
</comment>
<dbReference type="InterPro" id="IPR013325">
    <property type="entry name" value="RNA_pol_sigma_r2"/>
</dbReference>
<organism evidence="7 8">
    <name type="scientific">Bradymonas sediminis</name>
    <dbReference type="NCBI Taxonomy" id="1548548"/>
    <lineage>
        <taxon>Bacteria</taxon>
        <taxon>Deltaproteobacteria</taxon>
        <taxon>Bradymonadales</taxon>
        <taxon>Bradymonadaceae</taxon>
        <taxon>Bradymonas</taxon>
    </lineage>
</organism>
<evidence type="ECO:0000256" key="1">
    <source>
        <dbReference type="ARBA" id="ARBA00007788"/>
    </source>
</evidence>
<evidence type="ECO:0000313" key="8">
    <source>
        <dbReference type="Proteomes" id="UP000249799"/>
    </source>
</evidence>
<dbReference type="GO" id="GO:0006352">
    <property type="term" value="P:DNA-templated transcription initiation"/>
    <property type="evidence" value="ECO:0007669"/>
    <property type="project" value="InterPro"/>
</dbReference>
<dbReference type="EMBL" id="CP030032">
    <property type="protein sequence ID" value="AWV90262.1"/>
    <property type="molecule type" value="Genomic_DNA"/>
</dbReference>
<evidence type="ECO:0000313" key="7">
    <source>
        <dbReference type="EMBL" id="AWV90262.1"/>
    </source>
</evidence>
<dbReference type="NCBIfam" id="TIGR02937">
    <property type="entry name" value="sigma70-ECF"/>
    <property type="match status" value="1"/>
</dbReference>
<dbReference type="InterPro" id="IPR050813">
    <property type="entry name" value="Sigma-70_Factor"/>
</dbReference>
<accession>A0A2Z4FMW1</accession>
<dbReference type="Gene3D" id="1.20.120.1810">
    <property type="match status" value="1"/>
</dbReference>
<dbReference type="Proteomes" id="UP000249799">
    <property type="component" value="Chromosome"/>
</dbReference>
<evidence type="ECO:0000256" key="6">
    <source>
        <dbReference type="SAM" id="MobiDB-lite"/>
    </source>
</evidence>
<dbReference type="InterPro" id="IPR000943">
    <property type="entry name" value="RNA_pol_sigma70"/>
</dbReference>
<keyword evidence="4" id="KW-0238">DNA-binding</keyword>
<dbReference type="InterPro" id="IPR014284">
    <property type="entry name" value="RNA_pol_sigma-70_dom"/>
</dbReference>
<dbReference type="Gene3D" id="1.20.140.160">
    <property type="match status" value="1"/>
</dbReference>
<dbReference type="OrthoDB" id="9809557at2"/>
<evidence type="ECO:0000256" key="5">
    <source>
        <dbReference type="ARBA" id="ARBA00023163"/>
    </source>
</evidence>
<dbReference type="Pfam" id="PF04539">
    <property type="entry name" value="Sigma70_r3"/>
    <property type="match status" value="1"/>
</dbReference>
<dbReference type="GO" id="GO:0003677">
    <property type="term" value="F:DNA binding"/>
    <property type="evidence" value="ECO:0007669"/>
    <property type="project" value="UniProtKB-KW"/>
</dbReference>
<reference evidence="7 8" key="1">
    <citation type="submission" date="2018-06" db="EMBL/GenBank/DDBJ databases">
        <title>Lujinxingia sediminis gen. nov. sp. nov., a new facultative anaerobic member of the class Deltaproteobacteria, and proposal of Lujinxingaceae fam. nov.</title>
        <authorList>
            <person name="Guo L.-Y."/>
            <person name="Li C.-M."/>
            <person name="Wang S."/>
            <person name="Du Z.-J."/>
        </authorList>
    </citation>
    <scope>NUCLEOTIDE SEQUENCE [LARGE SCALE GENOMIC DNA]</scope>
    <source>
        <strain evidence="7 8">FA350</strain>
    </source>
</reference>
<dbReference type="PANTHER" id="PTHR30376">
    <property type="entry name" value="SIGMA FACTOR RPOH HEAT SHOCK RELATED"/>
    <property type="match status" value="1"/>
</dbReference>
<dbReference type="InterPro" id="IPR013324">
    <property type="entry name" value="RNA_pol_sigma_r3/r4-like"/>
</dbReference>
<dbReference type="InterPro" id="IPR007624">
    <property type="entry name" value="RNA_pol_sigma70_r3"/>
</dbReference>
<feature type="compositionally biased region" description="Polar residues" evidence="6">
    <location>
        <begin position="1"/>
        <end position="17"/>
    </location>
</feature>
<evidence type="ECO:0000256" key="2">
    <source>
        <dbReference type="ARBA" id="ARBA00023015"/>
    </source>
</evidence>
<dbReference type="AlphaFoldDB" id="A0A2Z4FMW1"/>